<keyword evidence="6" id="KW-0799">Topoisomerase</keyword>
<evidence type="ECO:0000256" key="5">
    <source>
        <dbReference type="ARBA" id="ARBA00022840"/>
    </source>
</evidence>
<dbReference type="PANTHER" id="PTHR10169:SF38">
    <property type="entry name" value="DNA TOPOISOMERASE 2"/>
    <property type="match status" value="1"/>
</dbReference>
<dbReference type="AlphaFoldDB" id="A0A1Q9CUA2"/>
<evidence type="ECO:0000256" key="3">
    <source>
        <dbReference type="ARBA" id="ARBA00012895"/>
    </source>
</evidence>
<evidence type="ECO:0000256" key="8">
    <source>
        <dbReference type="ARBA" id="ARBA00023235"/>
    </source>
</evidence>
<evidence type="ECO:0000313" key="11">
    <source>
        <dbReference type="Proteomes" id="UP000186817"/>
    </source>
</evidence>
<evidence type="ECO:0000256" key="6">
    <source>
        <dbReference type="ARBA" id="ARBA00023029"/>
    </source>
</evidence>
<feature type="compositionally biased region" description="Basic residues" evidence="9">
    <location>
        <begin position="186"/>
        <end position="203"/>
    </location>
</feature>
<dbReference type="SUPFAM" id="SSF56719">
    <property type="entry name" value="Type II DNA topoisomerase"/>
    <property type="match status" value="1"/>
</dbReference>
<dbReference type="GO" id="GO:0003918">
    <property type="term" value="F:DNA topoisomerase type II (double strand cut, ATP-hydrolyzing) activity"/>
    <property type="evidence" value="ECO:0007669"/>
    <property type="project" value="UniProtKB-EC"/>
</dbReference>
<organism evidence="10 11">
    <name type="scientific">Symbiodinium microadriaticum</name>
    <name type="common">Dinoflagellate</name>
    <name type="synonym">Zooxanthella microadriatica</name>
    <dbReference type="NCBI Taxonomy" id="2951"/>
    <lineage>
        <taxon>Eukaryota</taxon>
        <taxon>Sar</taxon>
        <taxon>Alveolata</taxon>
        <taxon>Dinophyceae</taxon>
        <taxon>Suessiales</taxon>
        <taxon>Symbiodiniaceae</taxon>
        <taxon>Symbiodinium</taxon>
    </lineage>
</organism>
<reference evidence="10 11" key="1">
    <citation type="submission" date="2016-02" db="EMBL/GenBank/DDBJ databases">
        <title>Genome analysis of coral dinoflagellate symbionts highlights evolutionary adaptations to a symbiotic lifestyle.</title>
        <authorList>
            <person name="Aranda M."/>
            <person name="Li Y."/>
            <person name="Liew Y.J."/>
            <person name="Baumgarten S."/>
            <person name="Simakov O."/>
            <person name="Wilson M."/>
            <person name="Piel J."/>
            <person name="Ashoor H."/>
            <person name="Bougouffa S."/>
            <person name="Bajic V.B."/>
            <person name="Ryu T."/>
            <person name="Ravasi T."/>
            <person name="Bayer T."/>
            <person name="Micklem G."/>
            <person name="Kim H."/>
            <person name="Bhak J."/>
            <person name="Lajeunesse T.C."/>
            <person name="Voolstra C.R."/>
        </authorList>
    </citation>
    <scope>NUCLEOTIDE SEQUENCE [LARGE SCALE GENOMIC DNA]</scope>
    <source>
        <strain evidence="10 11">CCMP2467</strain>
    </source>
</reference>
<dbReference type="EMBL" id="LSRX01000913">
    <property type="protein sequence ID" value="OLP86493.1"/>
    <property type="molecule type" value="Genomic_DNA"/>
</dbReference>
<evidence type="ECO:0000313" key="10">
    <source>
        <dbReference type="EMBL" id="OLP86493.1"/>
    </source>
</evidence>
<feature type="compositionally biased region" description="Acidic residues" evidence="9">
    <location>
        <begin position="88"/>
        <end position="103"/>
    </location>
</feature>
<keyword evidence="8 10" id="KW-0413">Isomerase</keyword>
<dbReference type="InterPro" id="IPR013760">
    <property type="entry name" value="Topo_IIA-like_dom_sf"/>
</dbReference>
<dbReference type="GO" id="GO:0000712">
    <property type="term" value="P:resolution of meiotic recombination intermediates"/>
    <property type="evidence" value="ECO:0007669"/>
    <property type="project" value="TreeGrafter"/>
</dbReference>
<evidence type="ECO:0000256" key="9">
    <source>
        <dbReference type="SAM" id="MobiDB-lite"/>
    </source>
</evidence>
<dbReference type="InterPro" id="IPR013757">
    <property type="entry name" value="Topo_IIA_A_a_sf"/>
</dbReference>
<evidence type="ECO:0000256" key="4">
    <source>
        <dbReference type="ARBA" id="ARBA00022741"/>
    </source>
</evidence>
<sequence>MGALSPPSRALGQVVSNSSAGRAGPEQATLSGATLYSERARSVAAENSAAALPLCSALREILAFGGRLEVYISPLAKGRATPTKRSEEAEEEEGSEEEEDQDTSADVIKKAVRDFEYLVGMPISTLTAEKVAKLMQEHEVKARELKELQKKKPSDLWLEDLQALEVALDERDAAACDAEEKEKAKIQKAKAKNAKVSKGKQGLKRSASGPPDRAGREEGKPKAKAKARSQSAGRRGLKRAAE</sequence>
<feature type="region of interest" description="Disordered" evidence="9">
    <location>
        <begin position="180"/>
        <end position="242"/>
    </location>
</feature>
<keyword evidence="5" id="KW-0067">ATP-binding</keyword>
<protein>
    <recommendedName>
        <fullName evidence="3">DNA topoisomerase (ATP-hydrolyzing)</fullName>
        <ecNumber evidence="3">5.6.2.2</ecNumber>
    </recommendedName>
</protein>
<dbReference type="InterPro" id="IPR050634">
    <property type="entry name" value="DNA_Topoisomerase_II"/>
</dbReference>
<dbReference type="GO" id="GO:0000819">
    <property type="term" value="P:sister chromatid segregation"/>
    <property type="evidence" value="ECO:0007669"/>
    <property type="project" value="TreeGrafter"/>
</dbReference>
<keyword evidence="4" id="KW-0547">Nucleotide-binding</keyword>
<keyword evidence="7" id="KW-0238">DNA-binding</keyword>
<keyword evidence="11" id="KW-1185">Reference proteome</keyword>
<feature type="region of interest" description="Disordered" evidence="9">
    <location>
        <begin position="1"/>
        <end position="27"/>
    </location>
</feature>
<dbReference type="Gene3D" id="1.10.268.10">
    <property type="entry name" value="Topoisomerase, domain 3"/>
    <property type="match status" value="1"/>
</dbReference>
<dbReference type="OrthoDB" id="448840at2759"/>
<gene>
    <name evidence="10" type="primary">TOP2B</name>
    <name evidence="10" type="ORF">AK812_SmicGene32390</name>
</gene>
<evidence type="ECO:0000256" key="2">
    <source>
        <dbReference type="ARBA" id="ARBA00001946"/>
    </source>
</evidence>
<evidence type="ECO:0000256" key="1">
    <source>
        <dbReference type="ARBA" id="ARBA00000185"/>
    </source>
</evidence>
<feature type="region of interest" description="Disordered" evidence="9">
    <location>
        <begin position="77"/>
        <end position="105"/>
    </location>
</feature>
<name>A0A1Q9CUA2_SYMMI</name>
<dbReference type="EC" id="5.6.2.2" evidence="3"/>
<comment type="cofactor">
    <cofactor evidence="2">
        <name>Mg(2+)</name>
        <dbReference type="ChEBI" id="CHEBI:18420"/>
    </cofactor>
</comment>
<dbReference type="Proteomes" id="UP000186817">
    <property type="component" value="Unassembled WGS sequence"/>
</dbReference>
<comment type="caution">
    <text evidence="10">The sequence shown here is derived from an EMBL/GenBank/DDBJ whole genome shotgun (WGS) entry which is preliminary data.</text>
</comment>
<accession>A0A1Q9CUA2</accession>
<proteinExistence type="predicted"/>
<dbReference type="PANTHER" id="PTHR10169">
    <property type="entry name" value="DNA TOPOISOMERASE/GYRASE"/>
    <property type="match status" value="1"/>
</dbReference>
<dbReference type="GO" id="GO:0003677">
    <property type="term" value="F:DNA binding"/>
    <property type="evidence" value="ECO:0007669"/>
    <property type="project" value="UniProtKB-KW"/>
</dbReference>
<dbReference type="GO" id="GO:0005634">
    <property type="term" value="C:nucleus"/>
    <property type="evidence" value="ECO:0007669"/>
    <property type="project" value="TreeGrafter"/>
</dbReference>
<evidence type="ECO:0000256" key="7">
    <source>
        <dbReference type="ARBA" id="ARBA00023125"/>
    </source>
</evidence>
<dbReference type="GO" id="GO:0005524">
    <property type="term" value="F:ATP binding"/>
    <property type="evidence" value="ECO:0007669"/>
    <property type="project" value="UniProtKB-KW"/>
</dbReference>
<comment type="catalytic activity">
    <reaction evidence="1">
        <text>ATP-dependent breakage, passage and rejoining of double-stranded DNA.</text>
        <dbReference type="EC" id="5.6.2.2"/>
    </reaction>
</comment>